<dbReference type="SUPFAM" id="SSF55190">
    <property type="entry name" value="Arginyl-tRNA synthetase (ArgRS), N-terminal 'additional' domain"/>
    <property type="match status" value="1"/>
</dbReference>
<comment type="subcellular location">
    <subcellularLocation>
        <location evidence="9">Cytoplasm</location>
    </subcellularLocation>
</comment>
<dbReference type="InterPro" id="IPR036695">
    <property type="entry name" value="Arg-tRNA-synth_N_sf"/>
</dbReference>
<dbReference type="Gene3D" id="3.30.1360.70">
    <property type="entry name" value="Arginyl tRNA synthetase N-terminal domain"/>
    <property type="match status" value="1"/>
</dbReference>
<dbReference type="SUPFAM" id="SSF47323">
    <property type="entry name" value="Anticodon-binding domain of a subclass of class I aminoacyl-tRNA synthetases"/>
    <property type="match status" value="1"/>
</dbReference>
<dbReference type="InterPro" id="IPR001278">
    <property type="entry name" value="Arg-tRNA-ligase"/>
</dbReference>
<dbReference type="Pfam" id="PF05746">
    <property type="entry name" value="DALR_1"/>
    <property type="match status" value="1"/>
</dbReference>
<dbReference type="GO" id="GO:0004814">
    <property type="term" value="F:arginine-tRNA ligase activity"/>
    <property type="evidence" value="ECO:0007669"/>
    <property type="project" value="UniProtKB-EC"/>
</dbReference>
<dbReference type="SMART" id="SM00836">
    <property type="entry name" value="DALR_1"/>
    <property type="match status" value="1"/>
</dbReference>
<keyword evidence="2 9" id="KW-0963">Cytoplasm</keyword>
<dbReference type="InterPro" id="IPR008909">
    <property type="entry name" value="DALR_anticod-bd"/>
</dbReference>
<dbReference type="SMART" id="SM01016">
    <property type="entry name" value="Arg_tRNA_synt_N"/>
    <property type="match status" value="1"/>
</dbReference>
<organism evidence="13 14">
    <name type="scientific">Paenibacillus septentrionalis</name>
    <dbReference type="NCBI Taxonomy" id="429342"/>
    <lineage>
        <taxon>Bacteria</taxon>
        <taxon>Bacillati</taxon>
        <taxon>Bacillota</taxon>
        <taxon>Bacilli</taxon>
        <taxon>Bacillales</taxon>
        <taxon>Paenibacillaceae</taxon>
        <taxon>Paenibacillus</taxon>
    </lineage>
</organism>
<dbReference type="CDD" id="cd00671">
    <property type="entry name" value="ArgRS_core"/>
    <property type="match status" value="1"/>
</dbReference>
<proteinExistence type="inferred from homology"/>
<dbReference type="PANTHER" id="PTHR11956:SF5">
    <property type="entry name" value="ARGININE--TRNA LIGASE, CYTOPLASMIC"/>
    <property type="match status" value="1"/>
</dbReference>
<keyword evidence="5 9" id="KW-0067">ATP-binding</keyword>
<dbReference type="Proteomes" id="UP001596233">
    <property type="component" value="Unassembled WGS sequence"/>
</dbReference>
<dbReference type="InterPro" id="IPR001412">
    <property type="entry name" value="aa-tRNA-synth_I_CS"/>
</dbReference>
<dbReference type="InterPro" id="IPR005148">
    <property type="entry name" value="Arg-tRNA-synth_N"/>
</dbReference>
<dbReference type="Pfam" id="PF00750">
    <property type="entry name" value="tRNA-synt_1d"/>
    <property type="match status" value="1"/>
</dbReference>
<dbReference type="InterPro" id="IPR035684">
    <property type="entry name" value="ArgRS_core"/>
</dbReference>
<evidence type="ECO:0000259" key="11">
    <source>
        <dbReference type="SMART" id="SM00836"/>
    </source>
</evidence>
<evidence type="ECO:0000259" key="12">
    <source>
        <dbReference type="SMART" id="SM01016"/>
    </source>
</evidence>
<keyword evidence="14" id="KW-1185">Reference proteome</keyword>
<evidence type="ECO:0000256" key="6">
    <source>
        <dbReference type="ARBA" id="ARBA00022917"/>
    </source>
</evidence>
<feature type="domain" description="DALR anticodon binding" evidence="11">
    <location>
        <begin position="439"/>
        <end position="559"/>
    </location>
</feature>
<sequence length="570" mass="63549">MTNYVLDRMYAALKEAIANAVLKANLVEADQLPAFVLEVPKDKTHGDLATNAAMQLTKLAKKNPRVIAEEIIQNLDLEAASIQSAEIAGPGFINFRMDNRYLYEVVGEVLTAGEAYGRVEDGKGKRVEVEFVSANPTGNLHLGHARGAAVGDALCNVLDFAGYEVTREYYINDAGKQIENLALSIEARYMQELGHDAAMPEDGYYGDDIIGFAKALVQEKGDALLKLEDKEKFAFYRSYGLERELDKIKRDLERFRVGFDIWYSETSLYEDGKVTAALDQLKASGHVYEEEGATWLNTTIFGDDKNRVLIKNDGSYTYLTPDIAYHLDKYSRGYDRMINIWGADHHGYIPRMKAAMAALGNDPDKLTVLIAQMVSLFQNGEKVKMSKRTGKAVTMQDLMDEVGVDAIRYNFTSRSMDSHLDFDMDLAVATSNENPVFYVQYAHARICSVLRQAAEQGVALPNLEEVNLEPLTASHEFELLRKLGEFPQEISEAAAAFAPHRLVRYVYELAASFHSYYRAEKVLTEDAALTAARLALLLAVKTTLVNALKLIGVSAPEQMHRQDDADENEA</sequence>
<evidence type="ECO:0000256" key="5">
    <source>
        <dbReference type="ARBA" id="ARBA00022840"/>
    </source>
</evidence>
<comment type="catalytic activity">
    <reaction evidence="8 9">
        <text>tRNA(Arg) + L-arginine + ATP = L-arginyl-tRNA(Arg) + AMP + diphosphate</text>
        <dbReference type="Rhea" id="RHEA:20301"/>
        <dbReference type="Rhea" id="RHEA-COMP:9658"/>
        <dbReference type="Rhea" id="RHEA-COMP:9673"/>
        <dbReference type="ChEBI" id="CHEBI:30616"/>
        <dbReference type="ChEBI" id="CHEBI:32682"/>
        <dbReference type="ChEBI" id="CHEBI:33019"/>
        <dbReference type="ChEBI" id="CHEBI:78442"/>
        <dbReference type="ChEBI" id="CHEBI:78513"/>
        <dbReference type="ChEBI" id="CHEBI:456215"/>
        <dbReference type="EC" id="6.1.1.19"/>
    </reaction>
</comment>
<dbReference type="Pfam" id="PF03485">
    <property type="entry name" value="Arg_tRNA_synt_N"/>
    <property type="match status" value="1"/>
</dbReference>
<dbReference type="Gene3D" id="1.10.730.10">
    <property type="entry name" value="Isoleucyl-tRNA Synthetase, Domain 1"/>
    <property type="match status" value="1"/>
</dbReference>
<dbReference type="Gene3D" id="3.40.50.620">
    <property type="entry name" value="HUPs"/>
    <property type="match status" value="1"/>
</dbReference>
<dbReference type="InterPro" id="IPR009080">
    <property type="entry name" value="tRNAsynth_Ia_anticodon-bd"/>
</dbReference>
<accession>A0ABW1V7J9</accession>
<dbReference type="EC" id="6.1.1.19" evidence="9"/>
<evidence type="ECO:0000256" key="3">
    <source>
        <dbReference type="ARBA" id="ARBA00022598"/>
    </source>
</evidence>
<keyword evidence="6 9" id="KW-0648">Protein biosynthesis</keyword>
<dbReference type="SUPFAM" id="SSF52374">
    <property type="entry name" value="Nucleotidylyl transferase"/>
    <property type="match status" value="1"/>
</dbReference>
<keyword evidence="3 9" id="KW-0436">Ligase</keyword>
<feature type="short sequence motif" description="'HIGH' region" evidence="9">
    <location>
        <begin position="134"/>
        <end position="144"/>
    </location>
</feature>
<dbReference type="PROSITE" id="PS00178">
    <property type="entry name" value="AA_TRNA_LIGASE_I"/>
    <property type="match status" value="1"/>
</dbReference>
<dbReference type="NCBIfam" id="TIGR00456">
    <property type="entry name" value="argS"/>
    <property type="match status" value="1"/>
</dbReference>
<dbReference type="EMBL" id="JBHSTE010000005">
    <property type="protein sequence ID" value="MFC6333933.1"/>
    <property type="molecule type" value="Genomic_DNA"/>
</dbReference>
<reference evidence="14" key="1">
    <citation type="journal article" date="2019" name="Int. J. Syst. Evol. Microbiol.">
        <title>The Global Catalogue of Microorganisms (GCM) 10K type strain sequencing project: providing services to taxonomists for standard genome sequencing and annotation.</title>
        <authorList>
            <consortium name="The Broad Institute Genomics Platform"/>
            <consortium name="The Broad Institute Genome Sequencing Center for Infectious Disease"/>
            <person name="Wu L."/>
            <person name="Ma J."/>
        </authorList>
    </citation>
    <scope>NUCLEOTIDE SEQUENCE [LARGE SCALE GENOMIC DNA]</scope>
    <source>
        <strain evidence="14">PCU 280</strain>
    </source>
</reference>
<evidence type="ECO:0000256" key="7">
    <source>
        <dbReference type="ARBA" id="ARBA00023146"/>
    </source>
</evidence>
<comment type="similarity">
    <text evidence="1 9 10">Belongs to the class-I aminoacyl-tRNA synthetase family.</text>
</comment>
<evidence type="ECO:0000256" key="8">
    <source>
        <dbReference type="ARBA" id="ARBA00049339"/>
    </source>
</evidence>
<evidence type="ECO:0000256" key="9">
    <source>
        <dbReference type="HAMAP-Rule" id="MF_00123"/>
    </source>
</evidence>
<evidence type="ECO:0000256" key="2">
    <source>
        <dbReference type="ARBA" id="ARBA00022490"/>
    </source>
</evidence>
<evidence type="ECO:0000313" key="13">
    <source>
        <dbReference type="EMBL" id="MFC6333933.1"/>
    </source>
</evidence>
<dbReference type="InterPro" id="IPR014729">
    <property type="entry name" value="Rossmann-like_a/b/a_fold"/>
</dbReference>
<gene>
    <name evidence="9 13" type="primary">argS</name>
    <name evidence="13" type="ORF">ACFP56_15000</name>
</gene>
<evidence type="ECO:0000256" key="1">
    <source>
        <dbReference type="ARBA" id="ARBA00005594"/>
    </source>
</evidence>
<comment type="caution">
    <text evidence="13">The sequence shown here is derived from an EMBL/GenBank/DDBJ whole genome shotgun (WGS) entry which is preliminary data.</text>
</comment>
<evidence type="ECO:0000313" key="14">
    <source>
        <dbReference type="Proteomes" id="UP001596233"/>
    </source>
</evidence>
<protein>
    <recommendedName>
        <fullName evidence="9">Arginine--tRNA ligase</fullName>
        <ecNumber evidence="9">6.1.1.19</ecNumber>
    </recommendedName>
    <alternativeName>
        <fullName evidence="9">Arginyl-tRNA synthetase</fullName>
        <shortName evidence="9">ArgRS</shortName>
    </alternativeName>
</protein>
<dbReference type="PANTHER" id="PTHR11956">
    <property type="entry name" value="ARGINYL-TRNA SYNTHETASE"/>
    <property type="match status" value="1"/>
</dbReference>
<comment type="subunit">
    <text evidence="9">Monomer.</text>
</comment>
<dbReference type="RefSeq" id="WP_379235956.1">
    <property type="nucleotide sequence ID" value="NZ_JBHSTE010000005.1"/>
</dbReference>
<keyword evidence="7 9" id="KW-0030">Aminoacyl-tRNA synthetase</keyword>
<evidence type="ECO:0000256" key="4">
    <source>
        <dbReference type="ARBA" id="ARBA00022741"/>
    </source>
</evidence>
<evidence type="ECO:0000256" key="10">
    <source>
        <dbReference type="RuleBase" id="RU363038"/>
    </source>
</evidence>
<name>A0ABW1V7J9_9BACL</name>
<keyword evidence="4 9" id="KW-0547">Nucleotide-binding</keyword>
<dbReference type="PRINTS" id="PR01038">
    <property type="entry name" value="TRNASYNTHARG"/>
</dbReference>
<feature type="domain" description="Arginyl tRNA synthetase N-terminal" evidence="12">
    <location>
        <begin position="11"/>
        <end position="97"/>
    </location>
</feature>
<dbReference type="HAMAP" id="MF_00123">
    <property type="entry name" value="Arg_tRNA_synth"/>
    <property type="match status" value="1"/>
</dbReference>